<dbReference type="Gene3D" id="2.60.40.2880">
    <property type="entry name" value="MmpS1-5, C-terminal soluble domain"/>
    <property type="match status" value="1"/>
</dbReference>
<reference evidence="2" key="1">
    <citation type="journal article" date="2022" name="Pest Manag. Sci.">
        <title>Glutamicibacter halophytocola-mediated host fitness of potato tuber moth on Solanaceae crops.</title>
        <authorList>
            <person name="Wang W."/>
            <person name="Xiao G."/>
            <person name="Du G."/>
            <person name="Chang L."/>
            <person name="Yang Y."/>
            <person name="Ye J."/>
            <person name="Chen B."/>
        </authorList>
    </citation>
    <scope>NUCLEOTIDE SEQUENCE</scope>
    <source>
        <strain evidence="2">S2</strain>
    </source>
</reference>
<keyword evidence="1" id="KW-1133">Transmembrane helix</keyword>
<dbReference type="RefSeq" id="WP_257746262.1">
    <property type="nucleotide sequence ID" value="NZ_CP102487.1"/>
</dbReference>
<dbReference type="InterPro" id="IPR038468">
    <property type="entry name" value="MmpS_C"/>
</dbReference>
<evidence type="ECO:0000313" key="2">
    <source>
        <dbReference type="EMBL" id="UUX60430.1"/>
    </source>
</evidence>
<evidence type="ECO:0000256" key="1">
    <source>
        <dbReference type="SAM" id="Phobius"/>
    </source>
</evidence>
<dbReference type="AlphaFoldDB" id="A0AA95BRK6"/>
<sequence length="187" mass="19251">MSPSGSVPLDPRNGFGVTALVLGIIAVIFSFIPLVGIVSFFVGGLAVIFGIIGLTRKNRAKGLSVAGLILGAVGIIIAGIVTATTAAFVSSVDEEMNKEATVVYKATSENNATVMFGATSGTSNEDFKGKWEQETTVTGWDATSLIVTSGDYTTSQKVSCEIIIDGESVAKQSGTDNVSCTADTISK</sequence>
<name>A0AA95BRK6_9MICC</name>
<accession>A0AA95BRK6</accession>
<keyword evidence="1" id="KW-0472">Membrane</keyword>
<proteinExistence type="predicted"/>
<keyword evidence="1" id="KW-0812">Transmembrane</keyword>
<dbReference type="EMBL" id="CP102487">
    <property type="protein sequence ID" value="UUX60430.1"/>
    <property type="molecule type" value="Genomic_DNA"/>
</dbReference>
<feature type="transmembrane region" description="Helical" evidence="1">
    <location>
        <begin position="20"/>
        <end position="53"/>
    </location>
</feature>
<evidence type="ECO:0000313" key="3">
    <source>
        <dbReference type="Proteomes" id="UP001060018"/>
    </source>
</evidence>
<protein>
    <submittedName>
        <fullName evidence="2">DUF4190 domain-containing protein</fullName>
    </submittedName>
</protein>
<organism evidence="2 3">
    <name type="scientific">Glutamicibacter halophytocola</name>
    <dbReference type="NCBI Taxonomy" id="1933880"/>
    <lineage>
        <taxon>Bacteria</taxon>
        <taxon>Bacillati</taxon>
        <taxon>Actinomycetota</taxon>
        <taxon>Actinomycetes</taxon>
        <taxon>Micrococcales</taxon>
        <taxon>Micrococcaceae</taxon>
        <taxon>Glutamicibacter</taxon>
    </lineage>
</organism>
<feature type="transmembrane region" description="Helical" evidence="1">
    <location>
        <begin position="65"/>
        <end position="89"/>
    </location>
</feature>
<dbReference type="Proteomes" id="UP001060018">
    <property type="component" value="Chromosome"/>
</dbReference>
<gene>
    <name evidence="2" type="ORF">NUH22_07445</name>
</gene>